<accession>A0A1Y4IE48</accession>
<dbReference type="RefSeq" id="WP_087345601.1">
    <property type="nucleotide sequence ID" value="NZ_BAABYH010000001.1"/>
</dbReference>
<dbReference type="Pfam" id="PF16476">
    <property type="entry name" value="DUF5053"/>
    <property type="match status" value="1"/>
</dbReference>
<organism evidence="1 2">
    <name type="scientific">Parabacteroides distasonis</name>
    <dbReference type="NCBI Taxonomy" id="823"/>
    <lineage>
        <taxon>Bacteria</taxon>
        <taxon>Pseudomonadati</taxon>
        <taxon>Bacteroidota</taxon>
        <taxon>Bacteroidia</taxon>
        <taxon>Bacteroidales</taxon>
        <taxon>Tannerellaceae</taxon>
        <taxon>Parabacteroides</taxon>
    </lineage>
</organism>
<dbReference type="InterPro" id="IPR032483">
    <property type="entry name" value="DUF5053"/>
</dbReference>
<dbReference type="EMBL" id="NFJX01000014">
    <property type="protein sequence ID" value="OUP16819.1"/>
    <property type="molecule type" value="Genomic_DNA"/>
</dbReference>
<comment type="caution">
    <text evidence="1">The sequence shown here is derived from an EMBL/GenBank/DDBJ whole genome shotgun (WGS) entry which is preliminary data.</text>
</comment>
<dbReference type="SMR" id="A0A1Y4IE48"/>
<evidence type="ECO:0000313" key="1">
    <source>
        <dbReference type="EMBL" id="OUP16819.1"/>
    </source>
</evidence>
<sequence length="137" mass="16033">MDKVKRFFELKELWKKSPENDRPTIDRQITDLLDSMDEKETELLTAGVQNDFENIHKEIADIKEQLTIRERLSPVLPYLSVSNLAKDYFGKSSSWFYQRLNGNSVHGKICKFTQEELAILDMALKDISRRITKLNLV</sequence>
<evidence type="ECO:0000313" key="2">
    <source>
        <dbReference type="Proteomes" id="UP000195950"/>
    </source>
</evidence>
<dbReference type="AlphaFoldDB" id="A0A1Y4IE48"/>
<proteinExistence type="predicted"/>
<name>A0A1Y4IE48_PARDI</name>
<dbReference type="Proteomes" id="UP000195950">
    <property type="component" value="Unassembled WGS sequence"/>
</dbReference>
<protein>
    <submittedName>
        <fullName evidence="1">DUF5053 domain-containing protein</fullName>
    </submittedName>
</protein>
<gene>
    <name evidence="1" type="ORF">B5F32_14695</name>
</gene>
<reference evidence="2" key="1">
    <citation type="submission" date="2017-04" db="EMBL/GenBank/DDBJ databases">
        <title>Function of individual gut microbiota members based on whole genome sequencing of pure cultures obtained from chicken caecum.</title>
        <authorList>
            <person name="Medvecky M."/>
            <person name="Cejkova D."/>
            <person name="Polansky O."/>
            <person name="Karasova D."/>
            <person name="Kubasova T."/>
            <person name="Cizek A."/>
            <person name="Rychlik I."/>
        </authorList>
    </citation>
    <scope>NUCLEOTIDE SEQUENCE [LARGE SCALE GENOMIC DNA]</scope>
    <source>
        <strain evidence="2">An199</strain>
    </source>
</reference>